<dbReference type="PIRSF" id="PIRSF004505">
    <property type="entry name" value="MT_bac"/>
    <property type="match status" value="1"/>
</dbReference>
<evidence type="ECO:0000256" key="3">
    <source>
        <dbReference type="ARBA" id="ARBA00022691"/>
    </source>
</evidence>
<dbReference type="SUPFAM" id="SSF75217">
    <property type="entry name" value="alpha/beta knot"/>
    <property type="match status" value="1"/>
</dbReference>
<dbReference type="PANTHER" id="PTHR33603">
    <property type="entry name" value="METHYLTRANSFERASE"/>
    <property type="match status" value="1"/>
</dbReference>
<dbReference type="HAMAP" id="MF_00658">
    <property type="entry name" value="23SrRNA_methyltr_H"/>
    <property type="match status" value="1"/>
</dbReference>
<dbReference type="InterPro" id="IPR003742">
    <property type="entry name" value="RlmH-like"/>
</dbReference>
<name>A0A1C2FYC6_9GAMM</name>
<keyword evidence="1 5" id="KW-0489">Methyltransferase</keyword>
<dbReference type="EMBL" id="PSYR01000002">
    <property type="protein sequence ID" value="RCN56734.1"/>
    <property type="molecule type" value="Genomic_DNA"/>
</dbReference>
<gene>
    <name evidence="5" type="primary">rlmH</name>
    <name evidence="6" type="ORF">C4900_13285</name>
</gene>
<comment type="subunit">
    <text evidence="5">Homodimer.</text>
</comment>
<evidence type="ECO:0000256" key="4">
    <source>
        <dbReference type="ARBA" id="ARBA00038303"/>
    </source>
</evidence>
<dbReference type="PANTHER" id="PTHR33603:SF1">
    <property type="entry name" value="RIBOSOMAL RNA LARGE SUBUNIT METHYLTRANSFERASE H"/>
    <property type="match status" value="1"/>
</dbReference>
<evidence type="ECO:0000256" key="2">
    <source>
        <dbReference type="ARBA" id="ARBA00022679"/>
    </source>
</evidence>
<reference evidence="6 7" key="1">
    <citation type="submission" date="2018-02" db="EMBL/GenBank/DDBJ databases">
        <title>Insights into the biology of acidophilic members of the Acidiferrobacteraceae family derived from comparative genomic analyses.</title>
        <authorList>
            <person name="Issotta F."/>
            <person name="Thyssen C."/>
            <person name="Mena C."/>
            <person name="Moya A."/>
            <person name="Bellenberg S."/>
            <person name="Sproer C."/>
            <person name="Covarrubias P.C."/>
            <person name="Sand W."/>
            <person name="Quatrini R."/>
            <person name="Vera M."/>
        </authorList>
    </citation>
    <scope>NUCLEOTIDE SEQUENCE [LARGE SCALE GENOMIC DNA]</scope>
    <source>
        <strain evidence="7">m-1</strain>
    </source>
</reference>
<dbReference type="Pfam" id="PF02590">
    <property type="entry name" value="SPOUT_MTase"/>
    <property type="match status" value="1"/>
</dbReference>
<dbReference type="AlphaFoldDB" id="A0A1C2FYC6"/>
<accession>A0A1C2FYC6</accession>
<evidence type="ECO:0000256" key="5">
    <source>
        <dbReference type="HAMAP-Rule" id="MF_00658"/>
    </source>
</evidence>
<dbReference type="GO" id="GO:0070038">
    <property type="term" value="F:rRNA (pseudouridine-N3-)-methyltransferase activity"/>
    <property type="evidence" value="ECO:0007669"/>
    <property type="project" value="UniProtKB-UniRule"/>
</dbReference>
<dbReference type="GO" id="GO:0005737">
    <property type="term" value="C:cytoplasm"/>
    <property type="evidence" value="ECO:0007669"/>
    <property type="project" value="UniProtKB-SubCell"/>
</dbReference>
<dbReference type="OrthoDB" id="9806643at2"/>
<dbReference type="RefSeq" id="WP_065971988.1">
    <property type="nucleotide sequence ID" value="NZ_CP080624.1"/>
</dbReference>
<dbReference type="InterPro" id="IPR029026">
    <property type="entry name" value="tRNA_m1G_MTases_N"/>
</dbReference>
<dbReference type="InterPro" id="IPR029028">
    <property type="entry name" value="Alpha/beta_knot_MTases"/>
</dbReference>
<keyword evidence="7" id="KW-1185">Reference proteome</keyword>
<feature type="binding site" evidence="5">
    <location>
        <position position="104"/>
    </location>
    <ligand>
        <name>S-adenosyl-L-methionine</name>
        <dbReference type="ChEBI" id="CHEBI:59789"/>
    </ligand>
</feature>
<comment type="function">
    <text evidence="5">Specifically methylates the pseudouridine at position 1915 (m3Psi1915) in 23S rRNA.</text>
</comment>
<dbReference type="Proteomes" id="UP000253250">
    <property type="component" value="Unassembled WGS sequence"/>
</dbReference>
<keyword evidence="2 5" id="KW-0808">Transferase</keyword>
<proteinExistence type="inferred from homology"/>
<dbReference type="EC" id="2.1.1.177" evidence="5"/>
<keyword evidence="5" id="KW-0698">rRNA processing</keyword>
<protein>
    <recommendedName>
        <fullName evidence="5">Ribosomal RNA large subunit methyltransferase H</fullName>
        <ecNumber evidence="5">2.1.1.177</ecNumber>
    </recommendedName>
    <alternativeName>
        <fullName evidence="5">23S rRNA (pseudouridine1915-N3)-methyltransferase</fullName>
    </alternativeName>
    <alternativeName>
        <fullName evidence="5">23S rRNA m3Psi1915 methyltransferase</fullName>
    </alternativeName>
    <alternativeName>
        <fullName evidence="5">rRNA (pseudouridine-N3-)-methyltransferase RlmH</fullName>
    </alternativeName>
</protein>
<comment type="catalytic activity">
    <reaction evidence="5">
        <text>pseudouridine(1915) in 23S rRNA + S-adenosyl-L-methionine = N(3)-methylpseudouridine(1915) in 23S rRNA + S-adenosyl-L-homocysteine + H(+)</text>
        <dbReference type="Rhea" id="RHEA:42752"/>
        <dbReference type="Rhea" id="RHEA-COMP:10221"/>
        <dbReference type="Rhea" id="RHEA-COMP:10222"/>
        <dbReference type="ChEBI" id="CHEBI:15378"/>
        <dbReference type="ChEBI" id="CHEBI:57856"/>
        <dbReference type="ChEBI" id="CHEBI:59789"/>
        <dbReference type="ChEBI" id="CHEBI:65314"/>
        <dbReference type="ChEBI" id="CHEBI:74486"/>
        <dbReference type="EC" id="2.1.1.177"/>
    </reaction>
</comment>
<keyword evidence="3 5" id="KW-0949">S-adenosyl-L-methionine</keyword>
<evidence type="ECO:0000313" key="6">
    <source>
        <dbReference type="EMBL" id="RCN56734.1"/>
    </source>
</evidence>
<dbReference type="NCBIfam" id="TIGR00246">
    <property type="entry name" value="tRNA_RlmH_YbeA"/>
    <property type="match status" value="1"/>
</dbReference>
<keyword evidence="5" id="KW-0963">Cytoplasm</keyword>
<comment type="similarity">
    <text evidence="4 5">Belongs to the RNA methyltransferase RlmH family.</text>
</comment>
<dbReference type="NCBIfam" id="NF000986">
    <property type="entry name" value="PRK00103.1-4"/>
    <property type="match status" value="1"/>
</dbReference>
<dbReference type="Gene3D" id="3.40.1280.10">
    <property type="match status" value="1"/>
</dbReference>
<dbReference type="STRING" id="163359.A9R16_03820"/>
<feature type="binding site" evidence="5">
    <location>
        <begin position="123"/>
        <end position="128"/>
    </location>
    <ligand>
        <name>S-adenosyl-L-methionine</name>
        <dbReference type="ChEBI" id="CHEBI:59789"/>
    </ligand>
</feature>
<feature type="binding site" evidence="5">
    <location>
        <position position="73"/>
    </location>
    <ligand>
        <name>S-adenosyl-L-methionine</name>
        <dbReference type="ChEBI" id="CHEBI:59789"/>
    </ligand>
</feature>
<sequence>MAMRVLAVGTRVPAWVQAGFADYARRLSGPYRLELTEITPARWTRANDRDRLKREEGERLLGAAPRQALLVALDVEGRMRTSEALARDLETWLAAGRPLTFLVGGAEGLADACLEAAFDRWSLSPLVFPHALVRVMLAEQLYRAYSALSGQPYHRGSS</sequence>
<evidence type="ECO:0000313" key="7">
    <source>
        <dbReference type="Proteomes" id="UP000253250"/>
    </source>
</evidence>
<comment type="subcellular location">
    <subcellularLocation>
        <location evidence="5">Cytoplasm</location>
    </subcellularLocation>
</comment>
<evidence type="ECO:0000256" key="1">
    <source>
        <dbReference type="ARBA" id="ARBA00022603"/>
    </source>
</evidence>
<organism evidence="6 7">
    <name type="scientific">Acidiferrobacter thiooxydans</name>
    <dbReference type="NCBI Taxonomy" id="163359"/>
    <lineage>
        <taxon>Bacteria</taxon>
        <taxon>Pseudomonadati</taxon>
        <taxon>Pseudomonadota</taxon>
        <taxon>Gammaproteobacteria</taxon>
        <taxon>Acidiferrobacterales</taxon>
        <taxon>Acidiferrobacteraceae</taxon>
        <taxon>Acidiferrobacter</taxon>
    </lineage>
</organism>
<dbReference type="CDD" id="cd18081">
    <property type="entry name" value="RlmH-like"/>
    <property type="match status" value="1"/>
</dbReference>
<comment type="caution">
    <text evidence="6">The sequence shown here is derived from an EMBL/GenBank/DDBJ whole genome shotgun (WGS) entry which is preliminary data.</text>
</comment>